<evidence type="ECO:0000256" key="9">
    <source>
        <dbReference type="ARBA" id="ARBA00023065"/>
    </source>
</evidence>
<dbReference type="CDD" id="cd04591">
    <property type="entry name" value="CBS_pair_voltage-gated_CLC_euk_bac"/>
    <property type="match status" value="1"/>
</dbReference>
<dbReference type="PANTHER" id="PTHR45720:SF3">
    <property type="entry name" value="CHLORIDE CHANNEL PROTEIN CLC-KB"/>
    <property type="match status" value="1"/>
</dbReference>
<dbReference type="InterPro" id="IPR002250">
    <property type="entry name" value="Cl_channel-K"/>
</dbReference>
<evidence type="ECO:0000256" key="5">
    <source>
        <dbReference type="ARBA" id="ARBA00022723"/>
    </source>
</evidence>
<comment type="caution">
    <text evidence="16">Lacks conserved residue(s) required for the propagation of feature annotation.</text>
</comment>
<keyword evidence="14" id="KW-0407">Ion channel</keyword>
<dbReference type="GO" id="GO:0046872">
    <property type="term" value="F:metal ion binding"/>
    <property type="evidence" value="ECO:0007669"/>
    <property type="project" value="UniProtKB-KW"/>
</dbReference>
<feature type="transmembrane region" description="Helical" evidence="16">
    <location>
        <begin position="430"/>
        <end position="449"/>
    </location>
</feature>
<feature type="transmembrane region" description="Helical" evidence="16">
    <location>
        <begin position="91"/>
        <end position="112"/>
    </location>
</feature>
<evidence type="ECO:0000256" key="7">
    <source>
        <dbReference type="ARBA" id="ARBA00022837"/>
    </source>
</evidence>
<dbReference type="GO" id="GO:0005886">
    <property type="term" value="C:plasma membrane"/>
    <property type="evidence" value="ECO:0007669"/>
    <property type="project" value="UniProtKB-SubCell"/>
</dbReference>
<evidence type="ECO:0000256" key="16">
    <source>
        <dbReference type="RuleBase" id="RU361221"/>
    </source>
</evidence>
<dbReference type="CTD" id="1187"/>
<dbReference type="InterPro" id="IPR014743">
    <property type="entry name" value="Cl-channel_core"/>
</dbReference>
<keyword evidence="10 15" id="KW-0129">CBS domain</keyword>
<dbReference type="Gene3D" id="3.10.580.10">
    <property type="entry name" value="CBS-domain"/>
    <property type="match status" value="1"/>
</dbReference>
<dbReference type="FunFam" id="3.10.580.10:FF:000028">
    <property type="entry name" value="Chloride channel protein"/>
    <property type="match status" value="1"/>
</dbReference>
<dbReference type="GO" id="GO:0034707">
    <property type="term" value="C:chloride channel complex"/>
    <property type="evidence" value="ECO:0007669"/>
    <property type="project" value="UniProtKB-KW"/>
</dbReference>
<evidence type="ECO:0000256" key="11">
    <source>
        <dbReference type="ARBA" id="ARBA00023136"/>
    </source>
</evidence>
<dbReference type="PRINTS" id="PR00762">
    <property type="entry name" value="CLCHANNEL"/>
</dbReference>
<dbReference type="SUPFAM" id="SSF81340">
    <property type="entry name" value="Clc chloride channel"/>
    <property type="match status" value="1"/>
</dbReference>
<protein>
    <recommendedName>
        <fullName evidence="16">Chloride channel protein</fullName>
    </recommendedName>
</protein>
<evidence type="ECO:0000256" key="1">
    <source>
        <dbReference type="ARBA" id="ARBA00004651"/>
    </source>
</evidence>
<accession>A0A6P7ZVW2</accession>
<evidence type="ECO:0000256" key="14">
    <source>
        <dbReference type="ARBA" id="ARBA00023303"/>
    </source>
</evidence>
<dbReference type="PRINTS" id="PR01119">
    <property type="entry name" value="CLCHANNELKDY"/>
</dbReference>
<keyword evidence="6" id="KW-0677">Repeat</keyword>
<dbReference type="InterPro" id="IPR050970">
    <property type="entry name" value="Cl_channel_volt-gated"/>
</dbReference>
<dbReference type="PROSITE" id="PS51371">
    <property type="entry name" value="CBS"/>
    <property type="match status" value="1"/>
</dbReference>
<feature type="transmembrane region" description="Helical" evidence="16">
    <location>
        <begin position="201"/>
        <end position="225"/>
    </location>
</feature>
<name>A0A6P7ZVW2_9AMPH</name>
<feature type="transmembrane region" description="Helical" evidence="16">
    <location>
        <begin position="326"/>
        <end position="350"/>
    </location>
</feature>
<dbReference type="AlphaFoldDB" id="A0A6P7ZVW2"/>
<dbReference type="FunFam" id="1.10.3080.10:FF:000012">
    <property type="entry name" value="Chloride channel K"/>
    <property type="match status" value="1"/>
</dbReference>
<keyword evidence="8 16" id="KW-1133">Transmembrane helix</keyword>
<evidence type="ECO:0000256" key="13">
    <source>
        <dbReference type="ARBA" id="ARBA00023214"/>
    </source>
</evidence>
<keyword evidence="5" id="KW-0479">Metal-binding</keyword>
<feature type="transmembrane region" description="Helical" evidence="16">
    <location>
        <begin position="51"/>
        <end position="71"/>
    </location>
</feature>
<proteinExistence type="inferred from homology"/>
<sequence length="690" mass="76910">MSRLQRGRDRGGEERILVREKLFKPWPKTRHRVQKGLRWVKRQLFRVGEDWYFLFALGVIMALLSFSMDFTVSKLQNAHRWLYQELGDQVLLKYLSWTVYPIALTAFSTGFAQSITPHSGGSGIPELKTILTGVILEEYLTIKNFGAKVVGLTCTLASGSTIFLGKVGPFVHLSSMIAAYLGRLRSSVMGDYENKSKQYEMLVAAAAVGVSTVFGAPISGVLFSVEVMSSHFAVKDYWRGFFAATCGAFMFRLLAVFNSEQETITALFKTNFKVDFPFDFPETFFFMLLGALCGAVTCAYLFCQRWLLGYVRRNWLTAKLLSTDKAVYSALVALLLASITFPPGLGHFLASRLTMKELLTSLFDNKTWSLLSQNASLEKPLQVDPDNLWLEWWDPTFTIFGTLAFFIVMKFWMLILATTMPLPAGYFMPVFLYGAAIGRLIGEIVAYLFPAGISAGGVINPIIPGGYALAGAAAFSGAVTHSLSTALLVFEVTGQIAHILPVILAVLVANAISQKFQPSFYEGTIIVKKLPYLPRIRSRHIGSYKVTTEEFMRTDITVVAKDSNFEDVLKVMTSTEALEYPVVENTESMILVGTVKRSELIRFLQTHDSQQPEDNQSQKLLEGKLSEGCTIEPVTFQLSIWTSLHQAHNLFELLTLQYAFVTSSGRIVGCVTRNELKTAIEDLANPRNPK</sequence>
<evidence type="ECO:0000256" key="12">
    <source>
        <dbReference type="ARBA" id="ARBA00023173"/>
    </source>
</evidence>
<dbReference type="RefSeq" id="XP_030077964.1">
    <property type="nucleotide sequence ID" value="XM_030222104.1"/>
</dbReference>
<evidence type="ECO:0000256" key="4">
    <source>
        <dbReference type="ARBA" id="ARBA00022692"/>
    </source>
</evidence>
<evidence type="ECO:0000256" key="6">
    <source>
        <dbReference type="ARBA" id="ARBA00022737"/>
    </source>
</evidence>
<dbReference type="InterPro" id="IPR000644">
    <property type="entry name" value="CBS_dom"/>
</dbReference>
<dbReference type="Pfam" id="PF00571">
    <property type="entry name" value="CBS"/>
    <property type="match status" value="1"/>
</dbReference>
<evidence type="ECO:0000256" key="15">
    <source>
        <dbReference type="PROSITE-ProRule" id="PRU00703"/>
    </source>
</evidence>
<dbReference type="Pfam" id="PF00654">
    <property type="entry name" value="Voltage_CLC"/>
    <property type="match status" value="1"/>
</dbReference>
<dbReference type="GeneID" id="115482368"/>
<organism evidence="18 19">
    <name type="scientific">Microcaecilia unicolor</name>
    <dbReference type="NCBI Taxonomy" id="1415580"/>
    <lineage>
        <taxon>Eukaryota</taxon>
        <taxon>Metazoa</taxon>
        <taxon>Chordata</taxon>
        <taxon>Craniata</taxon>
        <taxon>Vertebrata</taxon>
        <taxon>Euteleostomi</taxon>
        <taxon>Amphibia</taxon>
        <taxon>Gymnophiona</taxon>
        <taxon>Siphonopidae</taxon>
        <taxon>Microcaecilia</taxon>
    </lineage>
</organism>
<keyword evidence="3" id="KW-1003">Cell membrane</keyword>
<keyword evidence="9 16" id="KW-0406">Ion transport</keyword>
<evidence type="ECO:0000259" key="17">
    <source>
        <dbReference type="PROSITE" id="PS51371"/>
    </source>
</evidence>
<dbReference type="InterPro" id="IPR046342">
    <property type="entry name" value="CBS_dom_sf"/>
</dbReference>
<keyword evidence="13 16" id="KW-0868">Chloride</keyword>
<comment type="subcellular location">
    <subcellularLocation>
        <location evidence="1">Cell membrane</location>
        <topology evidence="1">Multi-pass membrane protein</topology>
    </subcellularLocation>
    <subcellularLocation>
        <location evidence="16">Membrane</location>
        <topology evidence="16">Multi-pass membrane protein</topology>
    </subcellularLocation>
</comment>
<dbReference type="Gene3D" id="1.10.3080.10">
    <property type="entry name" value="Clc chloride channel"/>
    <property type="match status" value="1"/>
</dbReference>
<evidence type="ECO:0000256" key="2">
    <source>
        <dbReference type="ARBA" id="ARBA00022448"/>
    </source>
</evidence>
<comment type="similarity">
    <text evidence="16">Belongs to the chloride channel (TC 2.A.49) family.</text>
</comment>
<keyword evidence="4 16" id="KW-0812">Transmembrane</keyword>
<feature type="transmembrane region" description="Helical" evidence="16">
    <location>
        <begin position="496"/>
        <end position="513"/>
    </location>
</feature>
<keyword evidence="11 16" id="KW-0472">Membrane</keyword>
<evidence type="ECO:0000313" key="19">
    <source>
        <dbReference type="RefSeq" id="XP_030077964.1"/>
    </source>
</evidence>
<dbReference type="GO" id="GO:0005247">
    <property type="term" value="F:voltage-gated chloride channel activity"/>
    <property type="evidence" value="ECO:0007669"/>
    <property type="project" value="InterPro"/>
</dbReference>
<evidence type="ECO:0000313" key="18">
    <source>
        <dbReference type="Proteomes" id="UP000515156"/>
    </source>
</evidence>
<keyword evidence="18" id="KW-1185">Reference proteome</keyword>
<gene>
    <name evidence="19" type="primary">CLCNKA</name>
</gene>
<keyword evidence="12" id="KW-0869">Chloride channel</keyword>
<keyword evidence="7" id="KW-0106">Calcium</keyword>
<evidence type="ECO:0000256" key="8">
    <source>
        <dbReference type="ARBA" id="ARBA00022989"/>
    </source>
</evidence>
<dbReference type="InterPro" id="IPR001807">
    <property type="entry name" value="ClC"/>
</dbReference>
<evidence type="ECO:0000256" key="10">
    <source>
        <dbReference type="ARBA" id="ARBA00023122"/>
    </source>
</evidence>
<feature type="transmembrane region" description="Helical" evidence="16">
    <location>
        <begin position="397"/>
        <end position="418"/>
    </location>
</feature>
<keyword evidence="2 16" id="KW-0813">Transport</keyword>
<dbReference type="CDD" id="cd03683">
    <property type="entry name" value="ClC_1_like"/>
    <property type="match status" value="1"/>
</dbReference>
<feature type="transmembrane region" description="Helical" evidence="16">
    <location>
        <begin position="237"/>
        <end position="257"/>
    </location>
</feature>
<evidence type="ECO:0000256" key="3">
    <source>
        <dbReference type="ARBA" id="ARBA00022475"/>
    </source>
</evidence>
<dbReference type="PANTHER" id="PTHR45720">
    <property type="entry name" value="CHLORIDE CHANNEL PROTEIN 2"/>
    <property type="match status" value="1"/>
</dbReference>
<dbReference type="Proteomes" id="UP000515156">
    <property type="component" value="Chromosome 13"/>
</dbReference>
<feature type="transmembrane region" description="Helical" evidence="16">
    <location>
        <begin position="284"/>
        <end position="303"/>
    </location>
</feature>
<feature type="domain" description="CBS" evidence="17">
    <location>
        <begin position="552"/>
        <end position="613"/>
    </location>
</feature>
<reference evidence="19" key="1">
    <citation type="submission" date="2025-08" db="UniProtKB">
        <authorList>
            <consortium name="RefSeq"/>
        </authorList>
    </citation>
    <scope>IDENTIFICATION</scope>
</reference>
<dbReference type="SUPFAM" id="SSF54631">
    <property type="entry name" value="CBS-domain pair"/>
    <property type="match status" value="1"/>
</dbReference>